<evidence type="ECO:0000259" key="5">
    <source>
        <dbReference type="PROSITE" id="PS50931"/>
    </source>
</evidence>
<keyword evidence="2" id="KW-0805">Transcription regulation</keyword>
<dbReference type="Pfam" id="PF00126">
    <property type="entry name" value="HTH_1"/>
    <property type="match status" value="1"/>
</dbReference>
<feature type="domain" description="HTH lysR-type" evidence="5">
    <location>
        <begin position="7"/>
        <end position="64"/>
    </location>
</feature>
<evidence type="ECO:0000256" key="2">
    <source>
        <dbReference type="ARBA" id="ARBA00023015"/>
    </source>
</evidence>
<dbReference type="GO" id="GO:0003700">
    <property type="term" value="F:DNA-binding transcription factor activity"/>
    <property type="evidence" value="ECO:0007669"/>
    <property type="project" value="InterPro"/>
</dbReference>
<keyword evidence="3" id="KW-0238">DNA-binding</keyword>
<gene>
    <name evidence="6" type="ORF">AKJ08_3282</name>
</gene>
<dbReference type="PATRIC" id="fig|1391653.3.peg.3429"/>
<protein>
    <submittedName>
        <fullName evidence="6">Transcriptional regulator, LysR family</fullName>
    </submittedName>
</protein>
<dbReference type="GO" id="GO:0006351">
    <property type="term" value="P:DNA-templated transcription"/>
    <property type="evidence" value="ECO:0007669"/>
    <property type="project" value="TreeGrafter"/>
</dbReference>
<dbReference type="CDD" id="cd08422">
    <property type="entry name" value="PBP2_CrgA_like"/>
    <property type="match status" value="1"/>
</dbReference>
<dbReference type="InterPro" id="IPR036390">
    <property type="entry name" value="WH_DNA-bd_sf"/>
</dbReference>
<sequence>MEQYEGPDLLELSTFLAVASAGSLSGAARSLGLPKSTISRRLARLEEELGVRLVHRTTRRFSLTEEGLAYQERIRRAFDTLEEANAALRESEETPRGHLRVTAPVDVALASLGEVVADFTRSYPETTVELILTERTVDLIAEGIDLAIRASPALPDSSLVARKIATVSLELVATPAYLDAHGRPATVEELAEHRFVARAAVHGRATLELVGPKGQRKIEVAAPIGATDFSFVHRATLAGGGIGTLPDMVANADLKAGRLERVLPGYTAGTAGLHVVHPGGRLLPAKVRAFRDLLVERFASTC</sequence>
<reference evidence="6 7" key="1">
    <citation type="submission" date="2015-08" db="EMBL/GenBank/DDBJ databases">
        <authorList>
            <person name="Babu N.S."/>
            <person name="Beckwith C.J."/>
            <person name="Beseler K.G."/>
            <person name="Brison A."/>
            <person name="Carone J.V."/>
            <person name="Caskin T.P."/>
            <person name="Diamond M."/>
            <person name="Durham M.E."/>
            <person name="Foxe J.M."/>
            <person name="Go M."/>
            <person name="Henderson B.A."/>
            <person name="Jones I.B."/>
            <person name="McGettigan J.A."/>
            <person name="Micheletti S.J."/>
            <person name="Nasrallah M.E."/>
            <person name="Ortiz D."/>
            <person name="Piller C.R."/>
            <person name="Privatt S.R."/>
            <person name="Schneider S.L."/>
            <person name="Sharp S."/>
            <person name="Smith T.C."/>
            <person name="Stanton J.D."/>
            <person name="Ullery H.E."/>
            <person name="Wilson R.J."/>
            <person name="Serrano M.G."/>
            <person name="Buck G."/>
            <person name="Lee V."/>
            <person name="Wang Y."/>
            <person name="Carvalho R."/>
            <person name="Voegtly L."/>
            <person name="Shi R."/>
            <person name="Duckworth R."/>
            <person name="Johnson A."/>
            <person name="Loviza R."/>
            <person name="Walstead R."/>
            <person name="Shah Z."/>
            <person name="Kiflezghi M."/>
            <person name="Wade K."/>
            <person name="Ball S.L."/>
            <person name="Bradley K.W."/>
            <person name="Asai D.J."/>
            <person name="Bowman C.A."/>
            <person name="Russell D.A."/>
            <person name="Pope W.H."/>
            <person name="Jacobs-Sera D."/>
            <person name="Hendrix R.W."/>
            <person name="Hatfull G.F."/>
        </authorList>
    </citation>
    <scope>NUCLEOTIDE SEQUENCE [LARGE SCALE GENOMIC DNA]</scope>
    <source>
        <strain evidence="6 7">DSM 27710</strain>
    </source>
</reference>
<dbReference type="InterPro" id="IPR058163">
    <property type="entry name" value="LysR-type_TF_proteobact-type"/>
</dbReference>
<dbReference type="STRING" id="1391653.AKJ08_3282"/>
<dbReference type="Proteomes" id="UP000055590">
    <property type="component" value="Chromosome"/>
</dbReference>
<dbReference type="GO" id="GO:0043565">
    <property type="term" value="F:sequence-specific DNA binding"/>
    <property type="evidence" value="ECO:0007669"/>
    <property type="project" value="TreeGrafter"/>
</dbReference>
<dbReference type="SUPFAM" id="SSF53850">
    <property type="entry name" value="Periplasmic binding protein-like II"/>
    <property type="match status" value="1"/>
</dbReference>
<dbReference type="PANTHER" id="PTHR30537">
    <property type="entry name" value="HTH-TYPE TRANSCRIPTIONAL REGULATOR"/>
    <property type="match status" value="1"/>
</dbReference>
<dbReference type="PROSITE" id="PS50931">
    <property type="entry name" value="HTH_LYSR"/>
    <property type="match status" value="1"/>
</dbReference>
<dbReference type="EMBL" id="CP012332">
    <property type="protein sequence ID" value="AKU92895.1"/>
    <property type="molecule type" value="Genomic_DNA"/>
</dbReference>
<dbReference type="FunFam" id="1.10.10.10:FF:000001">
    <property type="entry name" value="LysR family transcriptional regulator"/>
    <property type="match status" value="1"/>
</dbReference>
<accession>A0A0K1PH97</accession>
<evidence type="ECO:0000256" key="4">
    <source>
        <dbReference type="ARBA" id="ARBA00023163"/>
    </source>
</evidence>
<evidence type="ECO:0000256" key="1">
    <source>
        <dbReference type="ARBA" id="ARBA00009437"/>
    </source>
</evidence>
<evidence type="ECO:0000313" key="6">
    <source>
        <dbReference type="EMBL" id="AKU92895.1"/>
    </source>
</evidence>
<dbReference type="PANTHER" id="PTHR30537:SF68">
    <property type="entry name" value="TRANSCRIPTIONAL REGULATOR-RELATED"/>
    <property type="match status" value="1"/>
</dbReference>
<evidence type="ECO:0000256" key="3">
    <source>
        <dbReference type="ARBA" id="ARBA00023125"/>
    </source>
</evidence>
<dbReference type="Gene3D" id="1.10.10.10">
    <property type="entry name" value="Winged helix-like DNA-binding domain superfamily/Winged helix DNA-binding domain"/>
    <property type="match status" value="1"/>
</dbReference>
<organism evidence="6 7">
    <name type="scientific">Vulgatibacter incomptus</name>
    <dbReference type="NCBI Taxonomy" id="1391653"/>
    <lineage>
        <taxon>Bacteria</taxon>
        <taxon>Pseudomonadati</taxon>
        <taxon>Myxococcota</taxon>
        <taxon>Myxococcia</taxon>
        <taxon>Myxococcales</taxon>
        <taxon>Cystobacterineae</taxon>
        <taxon>Vulgatibacteraceae</taxon>
        <taxon>Vulgatibacter</taxon>
    </lineage>
</organism>
<keyword evidence="4" id="KW-0804">Transcription</keyword>
<comment type="similarity">
    <text evidence="1">Belongs to the LysR transcriptional regulatory family.</text>
</comment>
<dbReference type="RefSeq" id="WP_050726995.1">
    <property type="nucleotide sequence ID" value="NZ_CP012332.1"/>
</dbReference>
<keyword evidence="7" id="KW-1185">Reference proteome</keyword>
<dbReference type="InterPro" id="IPR036388">
    <property type="entry name" value="WH-like_DNA-bd_sf"/>
</dbReference>
<dbReference type="SUPFAM" id="SSF46785">
    <property type="entry name" value="Winged helix' DNA-binding domain"/>
    <property type="match status" value="1"/>
</dbReference>
<dbReference type="Gene3D" id="3.40.190.290">
    <property type="match status" value="1"/>
</dbReference>
<name>A0A0K1PH97_9BACT</name>
<dbReference type="AlphaFoldDB" id="A0A0K1PH97"/>
<dbReference type="KEGG" id="vin:AKJ08_3282"/>
<proteinExistence type="inferred from homology"/>
<dbReference type="Pfam" id="PF03466">
    <property type="entry name" value="LysR_substrate"/>
    <property type="match status" value="1"/>
</dbReference>
<dbReference type="InterPro" id="IPR005119">
    <property type="entry name" value="LysR_subst-bd"/>
</dbReference>
<evidence type="ECO:0000313" key="7">
    <source>
        <dbReference type="Proteomes" id="UP000055590"/>
    </source>
</evidence>
<dbReference type="InterPro" id="IPR000847">
    <property type="entry name" value="LysR_HTH_N"/>
</dbReference>